<dbReference type="Proteomes" id="UP000181951">
    <property type="component" value="Unassembled WGS sequence"/>
</dbReference>
<feature type="domain" description="Enoyl reductase (ER)" evidence="1">
    <location>
        <begin position="12"/>
        <end position="301"/>
    </location>
</feature>
<dbReference type="RefSeq" id="WP_069466895.1">
    <property type="nucleotide sequence ID" value="NZ_FODD01000023.1"/>
</dbReference>
<protein>
    <submittedName>
        <fullName evidence="2">NADPH:quinone reductase</fullName>
    </submittedName>
</protein>
<dbReference type="SUPFAM" id="SSF51735">
    <property type="entry name" value="NAD(P)-binding Rossmann-fold domains"/>
    <property type="match status" value="1"/>
</dbReference>
<evidence type="ECO:0000313" key="2">
    <source>
        <dbReference type="EMBL" id="SEO32301.1"/>
    </source>
</evidence>
<dbReference type="InterPro" id="IPR020843">
    <property type="entry name" value="ER"/>
</dbReference>
<evidence type="ECO:0000259" key="1">
    <source>
        <dbReference type="SMART" id="SM00829"/>
    </source>
</evidence>
<dbReference type="Pfam" id="PF13602">
    <property type="entry name" value="ADH_zinc_N_2"/>
    <property type="match status" value="1"/>
</dbReference>
<dbReference type="PANTHER" id="PTHR11695">
    <property type="entry name" value="ALCOHOL DEHYDROGENASE RELATED"/>
    <property type="match status" value="1"/>
</dbReference>
<dbReference type="Gene3D" id="3.40.50.720">
    <property type="entry name" value="NAD(P)-binding Rossmann-like Domain"/>
    <property type="match status" value="1"/>
</dbReference>
<name>A0A1H8NRP8_9ACTN</name>
<dbReference type="PANTHER" id="PTHR11695:SF294">
    <property type="entry name" value="RETICULON-4-INTERACTING PROTEIN 1, MITOCHONDRIAL"/>
    <property type="match status" value="1"/>
</dbReference>
<accession>A0A1H8NRP8</accession>
<sequence length="310" mass="31955">MQAITVSDPDAGTGGFTLAELPHPHASENDVIVRVHAAGFTRGELAWPATWTDRAGRDRTPSVPGHELSGVVAELGFGTTGLTVGQRVFGLADWTRDGTLAEYTAVEARNLAPLPADIDHATAAALPIAGLTAWQGLFDHGQLKAGQTVLIHGAAGSVGSLAVQLAREAGARVIGTGRAADRDTALGLGADTFLDLDADGLADAEQVDVVFDVIGGGILDRSAALVRAGGTLVTIAAPPTVKPEDGRAVFFVVEPDRARLADLAERVRSGRLTPIVAEVRPLAEAPEAFAPGRRTRGRTVISVAPASAAR</sequence>
<dbReference type="Pfam" id="PF08240">
    <property type="entry name" value="ADH_N"/>
    <property type="match status" value="1"/>
</dbReference>
<dbReference type="InterPro" id="IPR011032">
    <property type="entry name" value="GroES-like_sf"/>
</dbReference>
<dbReference type="AlphaFoldDB" id="A0A1H8NRP8"/>
<dbReference type="SMART" id="SM00829">
    <property type="entry name" value="PKS_ER"/>
    <property type="match status" value="1"/>
</dbReference>
<keyword evidence="3" id="KW-1185">Reference proteome</keyword>
<dbReference type="CDD" id="cd05289">
    <property type="entry name" value="MDR_like_2"/>
    <property type="match status" value="1"/>
</dbReference>
<dbReference type="STRING" id="310780.SAMN05216267_102355"/>
<dbReference type="GO" id="GO:0016491">
    <property type="term" value="F:oxidoreductase activity"/>
    <property type="evidence" value="ECO:0007669"/>
    <property type="project" value="InterPro"/>
</dbReference>
<organism evidence="2 3">
    <name type="scientific">Actinacidiphila rubida</name>
    <dbReference type="NCBI Taxonomy" id="310780"/>
    <lineage>
        <taxon>Bacteria</taxon>
        <taxon>Bacillati</taxon>
        <taxon>Actinomycetota</taxon>
        <taxon>Actinomycetes</taxon>
        <taxon>Kitasatosporales</taxon>
        <taxon>Streptomycetaceae</taxon>
        <taxon>Actinacidiphila</taxon>
    </lineage>
</organism>
<dbReference type="InterPro" id="IPR050700">
    <property type="entry name" value="YIM1/Zinc_Alcohol_DH_Fams"/>
</dbReference>
<dbReference type="OrthoDB" id="3727682at2"/>
<dbReference type="SUPFAM" id="SSF50129">
    <property type="entry name" value="GroES-like"/>
    <property type="match status" value="1"/>
</dbReference>
<dbReference type="InterPro" id="IPR013154">
    <property type="entry name" value="ADH-like_N"/>
</dbReference>
<dbReference type="EMBL" id="FODD01000023">
    <property type="protein sequence ID" value="SEO32301.1"/>
    <property type="molecule type" value="Genomic_DNA"/>
</dbReference>
<reference evidence="2 3" key="1">
    <citation type="submission" date="2016-10" db="EMBL/GenBank/DDBJ databases">
        <authorList>
            <person name="de Groot N.N."/>
        </authorList>
    </citation>
    <scope>NUCLEOTIDE SEQUENCE [LARGE SCALE GENOMIC DNA]</scope>
    <source>
        <strain evidence="2 3">CGMCC 4.2026</strain>
    </source>
</reference>
<dbReference type="InterPro" id="IPR036291">
    <property type="entry name" value="NAD(P)-bd_dom_sf"/>
</dbReference>
<evidence type="ECO:0000313" key="3">
    <source>
        <dbReference type="Proteomes" id="UP000181951"/>
    </source>
</evidence>
<gene>
    <name evidence="2" type="ORF">SAMN05216267_102355</name>
</gene>
<proteinExistence type="predicted"/>
<dbReference type="Gene3D" id="3.90.180.10">
    <property type="entry name" value="Medium-chain alcohol dehydrogenases, catalytic domain"/>
    <property type="match status" value="1"/>
</dbReference>